<sequence>MFHIPMQSLCKQRLYINTKSAPRHGEYPKEFRSRGYSIMGKEANGARFGTAFLNYLKIKRPHSMGSAHLPNLTAIGRRKLA</sequence>
<dbReference type="EMBL" id="JMKI01000047">
    <property type="protein sequence ID" value="KEJ91453.1"/>
    <property type="molecule type" value="Genomic_DNA"/>
</dbReference>
<comment type="caution">
    <text evidence="1">The sequence shown here is derived from an EMBL/GenBank/DDBJ whole genome shotgun (WGS) entry which is preliminary data.</text>
</comment>
<accession>A0A073IM99</accession>
<dbReference type="AlphaFoldDB" id="A0A073IM99"/>
<keyword evidence="2" id="KW-1185">Reference proteome</keyword>
<evidence type="ECO:0000313" key="2">
    <source>
        <dbReference type="Proteomes" id="UP000027665"/>
    </source>
</evidence>
<evidence type="ECO:0000313" key="1">
    <source>
        <dbReference type="EMBL" id="KEJ91453.1"/>
    </source>
</evidence>
<organism evidence="1 2">
    <name type="scientific">Synergistes jonesii</name>
    <dbReference type="NCBI Taxonomy" id="2754"/>
    <lineage>
        <taxon>Bacteria</taxon>
        <taxon>Thermotogati</taxon>
        <taxon>Synergistota</taxon>
        <taxon>Synergistia</taxon>
        <taxon>Synergistales</taxon>
        <taxon>Synergistaceae</taxon>
        <taxon>Synergistes</taxon>
    </lineage>
</organism>
<protein>
    <submittedName>
        <fullName evidence="1">Uncharacterized protein</fullName>
    </submittedName>
</protein>
<proteinExistence type="predicted"/>
<dbReference type="Proteomes" id="UP000027665">
    <property type="component" value="Unassembled WGS sequence"/>
</dbReference>
<dbReference type="STRING" id="2754.EH55_09600"/>
<gene>
    <name evidence="1" type="ORF">EH55_09600</name>
</gene>
<name>A0A073IM99_9BACT</name>
<reference evidence="1 2" key="1">
    <citation type="submission" date="2014-04" db="EMBL/GenBank/DDBJ databases">
        <title>Draft Genome Sequence of Synergistes jonesii.</title>
        <authorList>
            <person name="Coil D.A."/>
            <person name="Eisen J.A."/>
            <person name="Holland-Moritz H.E."/>
        </authorList>
    </citation>
    <scope>NUCLEOTIDE SEQUENCE [LARGE SCALE GENOMIC DNA]</scope>
    <source>
        <strain evidence="1 2">78-1</strain>
    </source>
</reference>